<evidence type="ECO:0000256" key="8">
    <source>
        <dbReference type="RuleBase" id="RU000354"/>
    </source>
</evidence>
<evidence type="ECO:0000256" key="4">
    <source>
        <dbReference type="ARBA" id="ARBA00022729"/>
    </source>
</evidence>
<dbReference type="PANTHER" id="PTHR11848">
    <property type="entry name" value="TGF-BETA FAMILY"/>
    <property type="match status" value="1"/>
</dbReference>
<dbReference type="SUPFAM" id="SSF57501">
    <property type="entry name" value="Cystine-knot cytokines"/>
    <property type="match status" value="1"/>
</dbReference>
<dbReference type="InterPro" id="IPR001839">
    <property type="entry name" value="TGF-b_C"/>
</dbReference>
<keyword evidence="10" id="KW-1185">Reference proteome</keyword>
<dbReference type="Gene3D" id="2.10.90.10">
    <property type="entry name" value="Cystine-knot cytokines"/>
    <property type="match status" value="1"/>
</dbReference>
<dbReference type="PROSITE" id="PS00250">
    <property type="entry name" value="TGF_BETA_1"/>
    <property type="match status" value="1"/>
</dbReference>
<protein>
    <submittedName>
        <fullName evidence="11">Bone morphogenetic protein 7 isoform X2</fullName>
    </submittedName>
</protein>
<dbReference type="GeneID" id="106156749"/>
<evidence type="ECO:0000313" key="10">
    <source>
        <dbReference type="Proteomes" id="UP000085678"/>
    </source>
</evidence>
<gene>
    <name evidence="11" type="primary">LOC106156749</name>
</gene>
<dbReference type="FunFam" id="2.10.90.10:FF:000001">
    <property type="entry name" value="Bone morphogenetic protein 4"/>
    <property type="match status" value="1"/>
</dbReference>
<evidence type="ECO:0000256" key="3">
    <source>
        <dbReference type="ARBA" id="ARBA00022525"/>
    </source>
</evidence>
<evidence type="ECO:0000256" key="5">
    <source>
        <dbReference type="ARBA" id="ARBA00023030"/>
    </source>
</evidence>
<dbReference type="Pfam" id="PF00688">
    <property type="entry name" value="TGFb_propeptide"/>
    <property type="match status" value="1"/>
</dbReference>
<reference evidence="11" key="1">
    <citation type="submission" date="2025-08" db="UniProtKB">
        <authorList>
            <consortium name="RefSeq"/>
        </authorList>
    </citation>
    <scope>IDENTIFICATION</scope>
    <source>
        <tissue evidence="11">Gonads</tissue>
    </source>
</reference>
<keyword evidence="3" id="KW-0964">Secreted</keyword>
<dbReference type="OMA" id="DSRWMEL"/>
<dbReference type="GO" id="GO:0005125">
    <property type="term" value="F:cytokine activity"/>
    <property type="evidence" value="ECO:0007669"/>
    <property type="project" value="TreeGrafter"/>
</dbReference>
<dbReference type="InterPro" id="IPR029034">
    <property type="entry name" value="Cystine-knot_cytokine"/>
</dbReference>
<evidence type="ECO:0000256" key="7">
    <source>
        <dbReference type="ARBA" id="ARBA00023180"/>
    </source>
</evidence>
<dbReference type="SMART" id="SM00204">
    <property type="entry name" value="TGFB"/>
    <property type="match status" value="1"/>
</dbReference>
<dbReference type="PANTHER" id="PTHR11848:SF302">
    <property type="entry name" value="TGF-BETA FAMILY PROFILE DOMAIN-CONTAINING PROTEIN"/>
    <property type="match status" value="1"/>
</dbReference>
<dbReference type="OrthoDB" id="5987191at2759"/>
<dbReference type="GO" id="GO:0005615">
    <property type="term" value="C:extracellular space"/>
    <property type="evidence" value="ECO:0007669"/>
    <property type="project" value="TreeGrafter"/>
</dbReference>
<keyword evidence="4" id="KW-0732">Signal</keyword>
<feature type="domain" description="TGF-beta family profile" evidence="9">
    <location>
        <begin position="216"/>
        <end position="332"/>
    </location>
</feature>
<keyword evidence="7" id="KW-0325">Glycoprotein</keyword>
<dbReference type="InterPro" id="IPR001111">
    <property type="entry name" value="TGF-b_propeptide"/>
</dbReference>
<keyword evidence="5 8" id="KW-0339">Growth factor</keyword>
<evidence type="ECO:0000256" key="1">
    <source>
        <dbReference type="ARBA" id="ARBA00004613"/>
    </source>
</evidence>
<evidence type="ECO:0000313" key="11">
    <source>
        <dbReference type="RefSeq" id="XP_023931481.1"/>
    </source>
</evidence>
<dbReference type="Proteomes" id="UP000085678">
    <property type="component" value="Unplaced"/>
</dbReference>
<dbReference type="InterPro" id="IPR015615">
    <property type="entry name" value="TGF-beta-rel"/>
</dbReference>
<keyword evidence="6" id="KW-1015">Disulfide bond</keyword>
<dbReference type="PROSITE" id="PS51362">
    <property type="entry name" value="TGF_BETA_2"/>
    <property type="match status" value="1"/>
</dbReference>
<dbReference type="InterPro" id="IPR017948">
    <property type="entry name" value="TGFb_CS"/>
</dbReference>
<dbReference type="Gene3D" id="2.60.120.970">
    <property type="match status" value="1"/>
</dbReference>
<name>A0A2R2MMN9_LINAN</name>
<dbReference type="GO" id="GO:0008083">
    <property type="term" value="F:growth factor activity"/>
    <property type="evidence" value="ECO:0007669"/>
    <property type="project" value="UniProtKB-KW"/>
</dbReference>
<evidence type="ECO:0000256" key="2">
    <source>
        <dbReference type="ARBA" id="ARBA00006656"/>
    </source>
</evidence>
<proteinExistence type="inferred from homology"/>
<evidence type="ECO:0000256" key="6">
    <source>
        <dbReference type="ARBA" id="ARBA00023157"/>
    </source>
</evidence>
<organism evidence="10 11">
    <name type="scientific">Lingula anatina</name>
    <name type="common">Brachiopod</name>
    <name type="synonym">Lingula unguis</name>
    <dbReference type="NCBI Taxonomy" id="7574"/>
    <lineage>
        <taxon>Eukaryota</taxon>
        <taxon>Metazoa</taxon>
        <taxon>Spiralia</taxon>
        <taxon>Lophotrochozoa</taxon>
        <taxon>Brachiopoda</taxon>
        <taxon>Linguliformea</taxon>
        <taxon>Lingulata</taxon>
        <taxon>Lingulida</taxon>
        <taxon>Linguloidea</taxon>
        <taxon>Lingulidae</taxon>
        <taxon>Lingula</taxon>
    </lineage>
</organism>
<accession>A0A2R2MMN9</accession>
<dbReference type="CDD" id="cd19376">
    <property type="entry name" value="TGF_beta_GDF15"/>
    <property type="match status" value="1"/>
</dbReference>
<evidence type="ECO:0000259" key="9">
    <source>
        <dbReference type="PROSITE" id="PS51362"/>
    </source>
</evidence>
<dbReference type="RefSeq" id="XP_023931481.1">
    <property type="nucleotide sequence ID" value="XM_024075713.1"/>
</dbReference>
<comment type="similarity">
    <text evidence="2 8">Belongs to the TGF-beta family.</text>
</comment>
<comment type="subcellular location">
    <subcellularLocation>
        <location evidence="1">Secreted</location>
    </subcellularLocation>
</comment>
<dbReference type="Pfam" id="PF00019">
    <property type="entry name" value="TGF_beta"/>
    <property type="match status" value="1"/>
</dbReference>
<sequence>MYTTTFFKAIVRHDTESTSQEALSDIEKSRVLCVGIQRGFSDPPAASEIDPRLWNDNKKTRLYFDVRIPQPKDGSQRQLHLHSATLNLFKTRTFPQRLKDKTNVGKSITLSVYHYTRRLKSGKIISRRLIDSKPVSLYDPGWISFDIKDSVQVWMDNPRKNFGIEVTSEGQDLSELVEFSMNRNSSQDSTNDTYSVENDLSPSLHIYTQLRPLPGRPKRTLERKDCAGEGNERCCRQPLRVYFKDIGWDSWVVAPEYYDAYYCDGSCPHKYKSAYTFSTIKALIQLFNPAAAPAPCCTANKLSPLILLHFDEDGNLVQREYDDMIVEECKCA</sequence>
<dbReference type="AlphaFoldDB" id="A0A2R2MMN9"/>